<dbReference type="STRING" id="644358.A0A0C4E0S0"/>
<evidence type="ECO:0000256" key="1">
    <source>
        <dbReference type="SAM" id="MobiDB-lite"/>
    </source>
</evidence>
<dbReference type="AlphaFoldDB" id="A0A0C4E0S0"/>
<dbReference type="EnsemblFungi" id="MAPG_05954T0">
    <property type="protein sequence ID" value="MAPG_05954T0"/>
    <property type="gene ID" value="MAPG_05954"/>
</dbReference>
<dbReference type="VEuPathDB" id="FungiDB:MAPG_05954"/>
<accession>A0A0C4E0S0</accession>
<feature type="region of interest" description="Disordered" evidence="1">
    <location>
        <begin position="71"/>
        <end position="119"/>
    </location>
</feature>
<reference evidence="3" key="5">
    <citation type="submission" date="2015-06" db="UniProtKB">
        <authorList>
            <consortium name="EnsemblFungi"/>
        </authorList>
    </citation>
    <scope>IDENTIFICATION</scope>
    <source>
        <strain evidence="3">ATCC 64411</strain>
    </source>
</reference>
<name>A0A0C4E0S0_MAGP6</name>
<organism evidence="3 4">
    <name type="scientific">Magnaporthiopsis poae (strain ATCC 64411 / 73-15)</name>
    <name type="common">Kentucky bluegrass fungus</name>
    <name type="synonym">Magnaporthe poae</name>
    <dbReference type="NCBI Taxonomy" id="644358"/>
    <lineage>
        <taxon>Eukaryota</taxon>
        <taxon>Fungi</taxon>
        <taxon>Dikarya</taxon>
        <taxon>Ascomycota</taxon>
        <taxon>Pezizomycotina</taxon>
        <taxon>Sordariomycetes</taxon>
        <taxon>Sordariomycetidae</taxon>
        <taxon>Magnaporthales</taxon>
        <taxon>Magnaporthaceae</taxon>
        <taxon>Magnaporthiopsis</taxon>
    </lineage>
</organism>
<protein>
    <submittedName>
        <fullName evidence="2 3">Uncharacterized protein</fullName>
    </submittedName>
</protein>
<dbReference type="eggNOG" id="KOG1337">
    <property type="taxonomic scope" value="Eukaryota"/>
</dbReference>
<evidence type="ECO:0000313" key="3">
    <source>
        <dbReference type="EnsemblFungi" id="MAPG_05954T0"/>
    </source>
</evidence>
<reference evidence="4" key="2">
    <citation type="submission" date="2010-05" db="EMBL/GenBank/DDBJ databases">
        <title>The genome sequence of Magnaporthe poae strain ATCC 64411.</title>
        <authorList>
            <person name="Ma L.-J."/>
            <person name="Dead R."/>
            <person name="Young S."/>
            <person name="Zeng Q."/>
            <person name="Koehrsen M."/>
            <person name="Alvarado L."/>
            <person name="Berlin A."/>
            <person name="Chapman S.B."/>
            <person name="Chen Z."/>
            <person name="Freedman E."/>
            <person name="Gellesch M."/>
            <person name="Goldberg J."/>
            <person name="Griggs A."/>
            <person name="Gujja S."/>
            <person name="Heilman E.R."/>
            <person name="Heiman D."/>
            <person name="Hepburn T."/>
            <person name="Howarth C."/>
            <person name="Jen D."/>
            <person name="Larson L."/>
            <person name="Mehta T."/>
            <person name="Neiman D."/>
            <person name="Pearson M."/>
            <person name="Roberts A."/>
            <person name="Saif S."/>
            <person name="Shea T."/>
            <person name="Shenoy N."/>
            <person name="Sisk P."/>
            <person name="Stolte C."/>
            <person name="Sykes S."/>
            <person name="Walk T."/>
            <person name="White J."/>
            <person name="Yandava C."/>
            <person name="Haas B."/>
            <person name="Nusbaum C."/>
            <person name="Birren B."/>
        </authorList>
    </citation>
    <scope>NUCLEOTIDE SEQUENCE [LARGE SCALE GENOMIC DNA]</scope>
    <source>
        <strain evidence="4">ATCC 64411 / 73-15</strain>
    </source>
</reference>
<evidence type="ECO:0000313" key="4">
    <source>
        <dbReference type="Proteomes" id="UP000011715"/>
    </source>
</evidence>
<keyword evidence="4" id="KW-1185">Reference proteome</keyword>
<gene>
    <name evidence="2" type="ORF">MAPG_05954</name>
</gene>
<evidence type="ECO:0000313" key="2">
    <source>
        <dbReference type="EMBL" id="KLU86947.1"/>
    </source>
</evidence>
<dbReference type="OrthoDB" id="42889at2759"/>
<dbReference type="EMBL" id="ADBL01001426">
    <property type="status" value="NOT_ANNOTATED_CDS"/>
    <property type="molecule type" value="Genomic_DNA"/>
</dbReference>
<feature type="region of interest" description="Disordered" evidence="1">
    <location>
        <begin position="1"/>
        <end position="28"/>
    </location>
</feature>
<sequence length="182" mass="19291">MRRGALEAAWRGSRAPDWPTPNNQPRLNAMKPADEERFAALVQWNKLHGGFLHPDVEIYSDERTGFSLRVKEAAASSGHCAPRSAPDPTINPPVATTPGPSLNSTRKPSPPPQAVKSGDAVVSCPLSTTLSYLNAVVGGRPLQHDGRPAPGHADDAAFPEAFVLPPRPGLALACLYRHAAAA</sequence>
<reference evidence="2" key="3">
    <citation type="submission" date="2011-03" db="EMBL/GenBank/DDBJ databases">
        <title>Annotation of Magnaporthe poae ATCC 64411.</title>
        <authorList>
            <person name="Ma L.-J."/>
            <person name="Dead R."/>
            <person name="Young S.K."/>
            <person name="Zeng Q."/>
            <person name="Gargeya S."/>
            <person name="Fitzgerald M."/>
            <person name="Haas B."/>
            <person name="Abouelleil A."/>
            <person name="Alvarado L."/>
            <person name="Arachchi H.M."/>
            <person name="Berlin A."/>
            <person name="Brown A."/>
            <person name="Chapman S.B."/>
            <person name="Chen Z."/>
            <person name="Dunbar C."/>
            <person name="Freedman E."/>
            <person name="Gearin G."/>
            <person name="Gellesch M."/>
            <person name="Goldberg J."/>
            <person name="Griggs A."/>
            <person name="Gujja S."/>
            <person name="Heiman D."/>
            <person name="Howarth C."/>
            <person name="Larson L."/>
            <person name="Lui A."/>
            <person name="MacDonald P.J.P."/>
            <person name="Mehta T."/>
            <person name="Montmayeur A."/>
            <person name="Murphy C."/>
            <person name="Neiman D."/>
            <person name="Pearson M."/>
            <person name="Priest M."/>
            <person name="Roberts A."/>
            <person name="Saif S."/>
            <person name="Shea T."/>
            <person name="Shenoy N."/>
            <person name="Sisk P."/>
            <person name="Stolte C."/>
            <person name="Sykes S."/>
            <person name="Yandava C."/>
            <person name="Wortman J."/>
            <person name="Nusbaum C."/>
            <person name="Birren B."/>
        </authorList>
    </citation>
    <scope>NUCLEOTIDE SEQUENCE</scope>
    <source>
        <strain evidence="2">ATCC 64411</strain>
    </source>
</reference>
<dbReference type="Proteomes" id="UP000011715">
    <property type="component" value="Unassembled WGS sequence"/>
</dbReference>
<dbReference type="EMBL" id="GL876970">
    <property type="protein sequence ID" value="KLU86947.1"/>
    <property type="molecule type" value="Genomic_DNA"/>
</dbReference>
<feature type="compositionally biased region" description="Polar residues" evidence="1">
    <location>
        <begin position="98"/>
        <end position="107"/>
    </location>
</feature>
<reference evidence="2" key="1">
    <citation type="submission" date="2010-05" db="EMBL/GenBank/DDBJ databases">
        <title>The Genome Sequence of Magnaporthe poae strain ATCC 64411.</title>
        <authorList>
            <consortium name="The Broad Institute Genome Sequencing Platform"/>
            <consortium name="Broad Institute Genome Sequencing Center for Infectious Disease"/>
            <person name="Ma L.-J."/>
            <person name="Dead R."/>
            <person name="Young S."/>
            <person name="Zeng Q."/>
            <person name="Koehrsen M."/>
            <person name="Alvarado L."/>
            <person name="Berlin A."/>
            <person name="Chapman S.B."/>
            <person name="Chen Z."/>
            <person name="Freedman E."/>
            <person name="Gellesch M."/>
            <person name="Goldberg J."/>
            <person name="Griggs A."/>
            <person name="Gujja S."/>
            <person name="Heilman E.R."/>
            <person name="Heiman D."/>
            <person name="Hepburn T."/>
            <person name="Howarth C."/>
            <person name="Jen D."/>
            <person name="Larson L."/>
            <person name="Mehta T."/>
            <person name="Neiman D."/>
            <person name="Pearson M."/>
            <person name="Roberts A."/>
            <person name="Saif S."/>
            <person name="Shea T."/>
            <person name="Shenoy N."/>
            <person name="Sisk P."/>
            <person name="Stolte C."/>
            <person name="Sykes S."/>
            <person name="Walk T."/>
            <person name="White J."/>
            <person name="Yandava C."/>
            <person name="Haas B."/>
            <person name="Nusbaum C."/>
            <person name="Birren B."/>
        </authorList>
    </citation>
    <scope>NUCLEOTIDE SEQUENCE</scope>
    <source>
        <strain evidence="2">ATCC 64411</strain>
    </source>
</reference>
<proteinExistence type="predicted"/>
<reference evidence="3" key="4">
    <citation type="journal article" date="2015" name="G3 (Bethesda)">
        <title>Genome sequences of three phytopathogenic species of the Magnaporthaceae family of fungi.</title>
        <authorList>
            <person name="Okagaki L.H."/>
            <person name="Nunes C.C."/>
            <person name="Sailsbery J."/>
            <person name="Clay B."/>
            <person name="Brown D."/>
            <person name="John T."/>
            <person name="Oh Y."/>
            <person name="Young N."/>
            <person name="Fitzgerald M."/>
            <person name="Haas B.J."/>
            <person name="Zeng Q."/>
            <person name="Young S."/>
            <person name="Adiconis X."/>
            <person name="Fan L."/>
            <person name="Levin J.Z."/>
            <person name="Mitchell T.K."/>
            <person name="Okubara P.A."/>
            <person name="Farman M.L."/>
            <person name="Kohn L.M."/>
            <person name="Birren B."/>
            <person name="Ma L.-J."/>
            <person name="Dean R.A."/>
        </authorList>
    </citation>
    <scope>NUCLEOTIDE SEQUENCE</scope>
    <source>
        <strain evidence="3">ATCC 64411 / 73-15</strain>
    </source>
</reference>